<sequence>MKRKRSGQRGHTPAVSGFTLIEVMIAITLFVVALGLLLGGIRYTTRAWDAGERVGRESSDLQLAQRVLVDLAGHAFPLTGSGPAGTRYLFSGGPKRLRFAAFLPPYPGQGGLYLLELYIETTERGDQLWLKRRLFDPRTPPEAQLAGAEARLVAESGTPLRFGYAAGRQEEPPLSWRDHWDEGAAPPALIRLSSGDQDDGHWPELVVRPVIDMDGSCLSPALGGLCRWKLQ</sequence>
<protein>
    <submittedName>
        <fullName evidence="2">Prepilin-type N-terminal cleavage/methylation domain-containing protein</fullName>
    </submittedName>
</protein>
<accession>A0A831W3S1</accession>
<feature type="transmembrane region" description="Helical" evidence="1">
    <location>
        <begin position="12"/>
        <end position="38"/>
    </location>
</feature>
<keyword evidence="1" id="KW-0472">Membrane</keyword>
<gene>
    <name evidence="2" type="ORF">ENI96_00410</name>
</gene>
<comment type="caution">
    <text evidence="2">The sequence shown here is derived from an EMBL/GenBank/DDBJ whole genome shotgun (WGS) entry which is preliminary data.</text>
</comment>
<proteinExistence type="predicted"/>
<dbReference type="Proteomes" id="UP000886251">
    <property type="component" value="Unassembled WGS sequence"/>
</dbReference>
<name>A0A831W3S1_9GAMM</name>
<dbReference type="AlphaFoldDB" id="A0A831W3S1"/>
<dbReference type="Pfam" id="PF07963">
    <property type="entry name" value="N_methyl"/>
    <property type="match status" value="1"/>
</dbReference>
<keyword evidence="1" id="KW-0812">Transmembrane</keyword>
<organism evidence="2">
    <name type="scientific">Sedimenticola thiotaurini</name>
    <dbReference type="NCBI Taxonomy" id="1543721"/>
    <lineage>
        <taxon>Bacteria</taxon>
        <taxon>Pseudomonadati</taxon>
        <taxon>Pseudomonadota</taxon>
        <taxon>Gammaproteobacteria</taxon>
        <taxon>Chromatiales</taxon>
        <taxon>Sedimenticolaceae</taxon>
        <taxon>Sedimenticola</taxon>
    </lineage>
</organism>
<evidence type="ECO:0000313" key="2">
    <source>
        <dbReference type="EMBL" id="HEB94878.1"/>
    </source>
</evidence>
<reference evidence="2" key="1">
    <citation type="journal article" date="2020" name="mSystems">
        <title>Genome- and Community-Level Interaction Insights into Carbon Utilization and Element Cycling Functions of Hydrothermarchaeota in Hydrothermal Sediment.</title>
        <authorList>
            <person name="Zhou Z."/>
            <person name="Liu Y."/>
            <person name="Xu W."/>
            <person name="Pan J."/>
            <person name="Luo Z.H."/>
            <person name="Li M."/>
        </authorList>
    </citation>
    <scope>NUCLEOTIDE SEQUENCE [LARGE SCALE GENOMIC DNA]</scope>
    <source>
        <strain evidence="2">HyVt-443</strain>
    </source>
</reference>
<keyword evidence="1" id="KW-1133">Transmembrane helix</keyword>
<dbReference type="EMBL" id="DRKP01000006">
    <property type="protein sequence ID" value="HEB94878.1"/>
    <property type="molecule type" value="Genomic_DNA"/>
</dbReference>
<dbReference type="InterPro" id="IPR012902">
    <property type="entry name" value="N_methyl_site"/>
</dbReference>
<evidence type="ECO:0000256" key="1">
    <source>
        <dbReference type="SAM" id="Phobius"/>
    </source>
</evidence>
<dbReference type="NCBIfam" id="TIGR02532">
    <property type="entry name" value="IV_pilin_GFxxxE"/>
    <property type="match status" value="1"/>
</dbReference>
<dbReference type="PROSITE" id="PS00409">
    <property type="entry name" value="PROKAR_NTER_METHYL"/>
    <property type="match status" value="1"/>
</dbReference>